<feature type="domain" description="MYND-type" evidence="5">
    <location>
        <begin position="523"/>
        <end position="559"/>
    </location>
</feature>
<dbReference type="Proteomes" id="UP000481288">
    <property type="component" value="Unassembled WGS sequence"/>
</dbReference>
<dbReference type="OrthoDB" id="4851849at2759"/>
<evidence type="ECO:0000256" key="1">
    <source>
        <dbReference type="ARBA" id="ARBA00022723"/>
    </source>
</evidence>
<reference evidence="6 7" key="1">
    <citation type="submission" date="2018-05" db="EMBL/GenBank/DDBJ databases">
        <title>Whole genome sequencing for identification of molecular markers to develop diagnostic detection tools for the regulated plant pathogen Lachnellula willkommii.</title>
        <authorList>
            <person name="Giroux E."/>
            <person name="Bilodeau G."/>
        </authorList>
    </citation>
    <scope>NUCLEOTIDE SEQUENCE [LARGE SCALE GENOMIC DNA]</scope>
    <source>
        <strain evidence="6 7">CBS 625.97</strain>
    </source>
</reference>
<keyword evidence="3" id="KW-0862">Zinc</keyword>
<organism evidence="6 7">
    <name type="scientific">Lachnellula cervina</name>
    <dbReference type="NCBI Taxonomy" id="1316786"/>
    <lineage>
        <taxon>Eukaryota</taxon>
        <taxon>Fungi</taxon>
        <taxon>Dikarya</taxon>
        <taxon>Ascomycota</taxon>
        <taxon>Pezizomycotina</taxon>
        <taxon>Leotiomycetes</taxon>
        <taxon>Helotiales</taxon>
        <taxon>Lachnaceae</taxon>
        <taxon>Lachnellula</taxon>
    </lineage>
</organism>
<evidence type="ECO:0000256" key="2">
    <source>
        <dbReference type="ARBA" id="ARBA00022771"/>
    </source>
</evidence>
<dbReference type="InterPro" id="IPR027796">
    <property type="entry name" value="OTT_1508_deam-like"/>
</dbReference>
<dbReference type="EMBL" id="QGMG01000279">
    <property type="protein sequence ID" value="TVY55056.1"/>
    <property type="molecule type" value="Genomic_DNA"/>
</dbReference>
<keyword evidence="1" id="KW-0479">Metal-binding</keyword>
<feature type="region of interest" description="Disordered" evidence="4">
    <location>
        <begin position="45"/>
        <end position="64"/>
    </location>
</feature>
<dbReference type="Pfam" id="PF14441">
    <property type="entry name" value="OTT_1508_deam"/>
    <property type="match status" value="1"/>
</dbReference>
<comment type="caution">
    <text evidence="6">The sequence shown here is derived from an EMBL/GenBank/DDBJ whole genome shotgun (WGS) entry which is preliminary data.</text>
</comment>
<evidence type="ECO:0000313" key="6">
    <source>
        <dbReference type="EMBL" id="TVY55056.1"/>
    </source>
</evidence>
<dbReference type="Gene3D" id="6.10.140.2220">
    <property type="match status" value="1"/>
</dbReference>
<evidence type="ECO:0000256" key="3">
    <source>
        <dbReference type="ARBA" id="ARBA00022833"/>
    </source>
</evidence>
<dbReference type="InterPro" id="IPR002893">
    <property type="entry name" value="Znf_MYND"/>
</dbReference>
<dbReference type="GO" id="GO:0008270">
    <property type="term" value="F:zinc ion binding"/>
    <property type="evidence" value="ECO:0007669"/>
    <property type="project" value="UniProtKB-KW"/>
</dbReference>
<dbReference type="AlphaFoldDB" id="A0A7D8YUY8"/>
<evidence type="ECO:0000256" key="4">
    <source>
        <dbReference type="SAM" id="MobiDB-lite"/>
    </source>
</evidence>
<dbReference type="PROSITE" id="PS01360">
    <property type="entry name" value="ZF_MYND_1"/>
    <property type="match status" value="1"/>
</dbReference>
<dbReference type="PANTHER" id="PTHR42037:SF1">
    <property type="match status" value="1"/>
</dbReference>
<name>A0A7D8YUY8_9HELO</name>
<proteinExistence type="predicted"/>
<accession>A0A7D8YUY8</accession>
<sequence length="914" mass="103932">MTDSFAWSCLGLNKHEFTAFGNLLALRNGGQVEPASLYEDDLYRNESENGSENDSETSIADTNRPVQISNVGHDGLKRKFLDCLAEFASNKKGGKSVACTAIREADESVSIWIARNEGFQSVEKGMFEEKLASLLSELSVTKEEQSLLNVLWDLMLEYQHDRLEEYYIPSLRSSLKDCNELFNISTSDRFSSALSEVSDLRDIAFGVDELDKGLLHRHGKLAKKAFDIRKMNTVQELLQSSVHATSKSRKLWESICFLGEVRVAFEKFKKTALEMPNFSRVEIHLVPYNKAAAQSPLIKAITLEQTFALLRLPFKESTVKVVVSQKWTLRKAEQEFAKRQKQKLNVHAEVQMVLFFSQEGQEGGDLLPYFGCSKYSCFMCSRFLRAHGKIQTRGCHGRLFKPWTVPDVVGLANGSGEKLAKAMVQVQKGLKMELKSVVPKELRHVKTSVLGGQSVFTENDSIEGSRKEVIKKMRLKAERERVAGQFRRLALEEAAPRFEDLAVNQVPLNGDREIEDSDYLDECGVCTKQTSRKCSICKKDAFCSTSCEEKRSDSHLFSCTKRPLTTADYLWRDITEDIMPEDEDVRKDFGFNQLTSFADQSKLLGLYKGLWYSENITVDDIHKWQVEGSLIAHIKEYFYNIPEQDRGAYFPWFLNNISILERSTTREEAMEKLVSTFFDESKSYLDEEDRQKDFRDLEPEAKRHAYCLLAATLHASTPNPTEINWTNFGFCTCTLGGDGALGGLYQKLLLGPEPFVSDLLDRYRRPPHLRMSEGATFSEFWRAFESGSLIQLMVDKGLKAYRSGFPYLETYLSVPPSGPQPSVWDLKQFLAINDPAEFPPIPAVEVDYGFMNCGTFTETCILMEIYTRLLLKANPLELHEACLAGRLFEFAGRFDAMDEAHKGLMRNPYPLKRE</sequence>
<dbReference type="SUPFAM" id="SSF144232">
    <property type="entry name" value="HIT/MYND zinc finger-like"/>
    <property type="match status" value="1"/>
</dbReference>
<dbReference type="PANTHER" id="PTHR42037">
    <property type="match status" value="1"/>
</dbReference>
<gene>
    <name evidence="6" type="ORF">LCER1_G007474</name>
</gene>
<evidence type="ECO:0000259" key="5">
    <source>
        <dbReference type="PROSITE" id="PS01360"/>
    </source>
</evidence>
<protein>
    <recommendedName>
        <fullName evidence="5">MYND-type domain-containing protein</fullName>
    </recommendedName>
</protein>
<keyword evidence="2" id="KW-0863">Zinc-finger</keyword>
<keyword evidence="7" id="KW-1185">Reference proteome</keyword>
<evidence type="ECO:0000313" key="7">
    <source>
        <dbReference type="Proteomes" id="UP000481288"/>
    </source>
</evidence>